<comment type="caution">
    <text evidence="2">The sequence shown here is derived from an EMBL/GenBank/DDBJ whole genome shotgun (WGS) entry which is preliminary data.</text>
</comment>
<sequence>MRCSWRRWLSICILLSEVLTCMGWVALKKEGIVMLPAPLEINPAPKGGDTAFPRVIFSFKAVPKWEITLSESGSVFEILRLEAEPHYVEVEAATQVASSLPARSFM</sequence>
<dbReference type="Proteomes" id="UP001178507">
    <property type="component" value="Unassembled WGS sequence"/>
</dbReference>
<gene>
    <name evidence="2" type="ORF">EVOR1521_LOCUS5832</name>
</gene>
<keyword evidence="1" id="KW-0732">Signal</keyword>
<keyword evidence="3" id="KW-1185">Reference proteome</keyword>
<feature type="chain" id="PRO_5041332319" evidence="1">
    <location>
        <begin position="24"/>
        <end position="106"/>
    </location>
</feature>
<dbReference type="EMBL" id="CAUJNA010000426">
    <property type="protein sequence ID" value="CAJ1376883.1"/>
    <property type="molecule type" value="Genomic_DNA"/>
</dbReference>
<dbReference type="AlphaFoldDB" id="A0AA36HWY2"/>
<accession>A0AA36HWY2</accession>
<name>A0AA36HWY2_9DINO</name>
<feature type="signal peptide" evidence="1">
    <location>
        <begin position="1"/>
        <end position="23"/>
    </location>
</feature>
<protein>
    <submittedName>
        <fullName evidence="2">Uncharacterized protein</fullName>
    </submittedName>
</protein>
<reference evidence="2" key="1">
    <citation type="submission" date="2023-08" db="EMBL/GenBank/DDBJ databases">
        <authorList>
            <person name="Chen Y."/>
            <person name="Shah S."/>
            <person name="Dougan E. K."/>
            <person name="Thang M."/>
            <person name="Chan C."/>
        </authorList>
    </citation>
    <scope>NUCLEOTIDE SEQUENCE</scope>
</reference>
<evidence type="ECO:0000313" key="3">
    <source>
        <dbReference type="Proteomes" id="UP001178507"/>
    </source>
</evidence>
<evidence type="ECO:0000313" key="2">
    <source>
        <dbReference type="EMBL" id="CAJ1376883.1"/>
    </source>
</evidence>
<proteinExistence type="predicted"/>
<evidence type="ECO:0000256" key="1">
    <source>
        <dbReference type="SAM" id="SignalP"/>
    </source>
</evidence>
<organism evidence="2 3">
    <name type="scientific">Effrenium voratum</name>
    <dbReference type="NCBI Taxonomy" id="2562239"/>
    <lineage>
        <taxon>Eukaryota</taxon>
        <taxon>Sar</taxon>
        <taxon>Alveolata</taxon>
        <taxon>Dinophyceae</taxon>
        <taxon>Suessiales</taxon>
        <taxon>Symbiodiniaceae</taxon>
        <taxon>Effrenium</taxon>
    </lineage>
</organism>